<keyword evidence="2" id="KW-1185">Reference proteome</keyword>
<sequence length="303" mass="33962">MARMNFGGVLTRQLVGGNRNKHQLCARLLSNSVQTLNSSRPSKTFPPQPPQTAINWKLAAAPAAATSSVHYPYSLLHYHPNPNPNRNLHFVRHKHSVPLPDGDRDPAPRPPPNVFFLNVAAEYDDALKQVEGMKVFQRFSTSTNVRDRVLTGGCSSLYRLGVYKTPTFHFFLKGEKVDELAKPSINSLLKTLANVYNPSGMKKKERQAKKVEVDPSQLVEVLPISFVASSYPKAMEAVESLPGIEPGDTLWWFAKGLFLSQEKRETFTKLEDDDAKLEWLCSEMPVGEEGEMFSPEWLHANMA</sequence>
<reference evidence="1 2" key="1">
    <citation type="submission" date="2018-10" db="EMBL/GenBank/DDBJ databases">
        <title>A high-quality apple genome assembly.</title>
        <authorList>
            <person name="Hu J."/>
        </authorList>
    </citation>
    <scope>NUCLEOTIDE SEQUENCE [LARGE SCALE GENOMIC DNA]</scope>
    <source>
        <strain evidence="2">cv. HFTH1</strain>
        <tissue evidence="1">Young leaf</tissue>
    </source>
</reference>
<dbReference type="STRING" id="3750.A0A498K6X2"/>
<organism evidence="1 2">
    <name type="scientific">Malus domestica</name>
    <name type="common">Apple</name>
    <name type="synonym">Pyrus malus</name>
    <dbReference type="NCBI Taxonomy" id="3750"/>
    <lineage>
        <taxon>Eukaryota</taxon>
        <taxon>Viridiplantae</taxon>
        <taxon>Streptophyta</taxon>
        <taxon>Embryophyta</taxon>
        <taxon>Tracheophyta</taxon>
        <taxon>Spermatophyta</taxon>
        <taxon>Magnoliopsida</taxon>
        <taxon>eudicotyledons</taxon>
        <taxon>Gunneridae</taxon>
        <taxon>Pentapetalae</taxon>
        <taxon>rosids</taxon>
        <taxon>fabids</taxon>
        <taxon>Rosales</taxon>
        <taxon>Rosaceae</taxon>
        <taxon>Amygdaloideae</taxon>
        <taxon>Maleae</taxon>
        <taxon>Malus</taxon>
    </lineage>
</organism>
<dbReference type="Proteomes" id="UP000290289">
    <property type="component" value="Chromosome 4"/>
</dbReference>
<evidence type="ECO:0000313" key="1">
    <source>
        <dbReference type="EMBL" id="RXI02034.1"/>
    </source>
</evidence>
<protein>
    <recommendedName>
        <fullName evidence="3">Thioredoxin domain-containing protein</fullName>
    </recommendedName>
</protein>
<accession>A0A498K6X2</accession>
<dbReference type="AlphaFoldDB" id="A0A498K6X2"/>
<gene>
    <name evidence="1" type="ORF">DVH24_015383</name>
</gene>
<evidence type="ECO:0008006" key="3">
    <source>
        <dbReference type="Google" id="ProtNLM"/>
    </source>
</evidence>
<proteinExistence type="predicted"/>
<dbReference type="EMBL" id="RDQH01000330">
    <property type="protein sequence ID" value="RXI02034.1"/>
    <property type="molecule type" value="Genomic_DNA"/>
</dbReference>
<comment type="caution">
    <text evidence="1">The sequence shown here is derived from an EMBL/GenBank/DDBJ whole genome shotgun (WGS) entry which is preliminary data.</text>
</comment>
<name>A0A498K6X2_MALDO</name>
<evidence type="ECO:0000313" key="2">
    <source>
        <dbReference type="Proteomes" id="UP000290289"/>
    </source>
</evidence>